<dbReference type="InterPro" id="IPR007920">
    <property type="entry name" value="UPF0223"/>
</dbReference>
<dbReference type="Gene3D" id="1.10.220.80">
    <property type="entry name" value="BH2638-like"/>
    <property type="match status" value="1"/>
</dbReference>
<proteinExistence type="predicted"/>
<protein>
    <submittedName>
        <fullName evidence="1">UPF0223 family protein</fullName>
    </submittedName>
</protein>
<name>A0ABW5WX25_9STAP</name>
<dbReference type="InterPro" id="IPR023324">
    <property type="entry name" value="BH2638-like_sf"/>
</dbReference>
<dbReference type="Proteomes" id="UP001597519">
    <property type="component" value="Unassembled WGS sequence"/>
</dbReference>
<evidence type="ECO:0000313" key="2">
    <source>
        <dbReference type="Proteomes" id="UP001597519"/>
    </source>
</evidence>
<evidence type="ECO:0000313" key="1">
    <source>
        <dbReference type="EMBL" id="MFD2829871.1"/>
    </source>
</evidence>
<dbReference type="SUPFAM" id="SSF158504">
    <property type="entry name" value="BH2638-like"/>
    <property type="match status" value="1"/>
</dbReference>
<keyword evidence="2" id="KW-1185">Reference proteome</keyword>
<gene>
    <name evidence="1" type="ORF">ACFSX4_05270</name>
</gene>
<comment type="caution">
    <text evidence="1">The sequence shown here is derived from an EMBL/GenBank/DDBJ whole genome shotgun (WGS) entry which is preliminary data.</text>
</comment>
<dbReference type="NCBIfam" id="NF003353">
    <property type="entry name" value="PRK04387.1"/>
    <property type="match status" value="1"/>
</dbReference>
<dbReference type="Pfam" id="PF05256">
    <property type="entry name" value="UPF0223"/>
    <property type="match status" value="1"/>
</dbReference>
<accession>A0ABW5WX25</accession>
<sequence length="91" mass="10661">MDKEYSYPIEADWSTEEVIDVVQFYEAVEKGFDEGVARQELSDKYQQYKKVVPSKSEEKTQFKEFEKSSGYAPYKLIKQLKDDSQTEKITG</sequence>
<dbReference type="EMBL" id="JBHUOQ010000001">
    <property type="protein sequence ID" value="MFD2829871.1"/>
    <property type="molecule type" value="Genomic_DNA"/>
</dbReference>
<reference evidence="2" key="1">
    <citation type="journal article" date="2019" name="Int. J. Syst. Evol. Microbiol.">
        <title>The Global Catalogue of Microorganisms (GCM) 10K type strain sequencing project: providing services to taxonomists for standard genome sequencing and annotation.</title>
        <authorList>
            <consortium name="The Broad Institute Genomics Platform"/>
            <consortium name="The Broad Institute Genome Sequencing Center for Infectious Disease"/>
            <person name="Wu L."/>
            <person name="Ma J."/>
        </authorList>
    </citation>
    <scope>NUCLEOTIDE SEQUENCE [LARGE SCALE GENOMIC DNA]</scope>
    <source>
        <strain evidence="2">KCTC 33575</strain>
    </source>
</reference>
<dbReference type="PIRSF" id="PIRSF037260">
    <property type="entry name" value="UPF0223"/>
    <property type="match status" value="1"/>
</dbReference>
<organism evidence="1 2">
    <name type="scientific">Corticicoccus populi</name>
    <dbReference type="NCBI Taxonomy" id="1812821"/>
    <lineage>
        <taxon>Bacteria</taxon>
        <taxon>Bacillati</taxon>
        <taxon>Bacillota</taxon>
        <taxon>Bacilli</taxon>
        <taxon>Bacillales</taxon>
        <taxon>Staphylococcaceae</taxon>
        <taxon>Corticicoccus</taxon>
    </lineage>
</organism>
<dbReference type="RefSeq" id="WP_377772269.1">
    <property type="nucleotide sequence ID" value="NZ_JBHUOQ010000001.1"/>
</dbReference>